<evidence type="ECO:0008006" key="2">
    <source>
        <dbReference type="Google" id="ProtNLM"/>
    </source>
</evidence>
<evidence type="ECO:0000313" key="1">
    <source>
        <dbReference type="EMBL" id="GAI52954.1"/>
    </source>
</evidence>
<protein>
    <recommendedName>
        <fullName evidence="2">Cation efflux protein cytoplasmic domain-containing protein</fullName>
    </recommendedName>
</protein>
<accession>X1RBK9</accession>
<gene>
    <name evidence="1" type="ORF">S06H3_58201</name>
</gene>
<comment type="caution">
    <text evidence="1">The sequence shown here is derived from an EMBL/GenBank/DDBJ whole genome shotgun (WGS) entry which is preliminary data.</text>
</comment>
<sequence length="78" mass="8889">LTQMVLHCVAEFSPVLAVRKMAFVRKATNYNIEVFLKAPYKTQLSGNIHNLQQYILQNVEKYTGLMLDEVSITIDSIS</sequence>
<reference evidence="1" key="1">
    <citation type="journal article" date="2014" name="Front. Microbiol.">
        <title>High frequency of phylogenetically diverse reductive dehalogenase-homologous genes in deep subseafloor sedimentary metagenomes.</title>
        <authorList>
            <person name="Kawai M."/>
            <person name="Futagami T."/>
            <person name="Toyoda A."/>
            <person name="Takaki Y."/>
            <person name="Nishi S."/>
            <person name="Hori S."/>
            <person name="Arai W."/>
            <person name="Tsubouchi T."/>
            <person name="Morono Y."/>
            <person name="Uchiyama I."/>
            <person name="Ito T."/>
            <person name="Fujiyama A."/>
            <person name="Inagaki F."/>
            <person name="Takami H."/>
        </authorList>
    </citation>
    <scope>NUCLEOTIDE SEQUENCE</scope>
    <source>
        <strain evidence="1">Expedition CK06-06</strain>
    </source>
</reference>
<dbReference type="EMBL" id="BARV01037649">
    <property type="protein sequence ID" value="GAI52954.1"/>
    <property type="molecule type" value="Genomic_DNA"/>
</dbReference>
<name>X1RBK9_9ZZZZ</name>
<proteinExistence type="predicted"/>
<feature type="non-terminal residue" evidence="1">
    <location>
        <position position="1"/>
    </location>
</feature>
<organism evidence="1">
    <name type="scientific">marine sediment metagenome</name>
    <dbReference type="NCBI Taxonomy" id="412755"/>
    <lineage>
        <taxon>unclassified sequences</taxon>
        <taxon>metagenomes</taxon>
        <taxon>ecological metagenomes</taxon>
    </lineage>
</organism>
<dbReference type="AlphaFoldDB" id="X1RBK9"/>